<evidence type="ECO:0000256" key="1">
    <source>
        <dbReference type="ARBA" id="ARBA00009865"/>
    </source>
</evidence>
<evidence type="ECO:0000256" key="2">
    <source>
        <dbReference type="ARBA" id="ARBA00022801"/>
    </source>
</evidence>
<evidence type="ECO:0000259" key="5">
    <source>
        <dbReference type="Pfam" id="PF17851"/>
    </source>
</evidence>
<dbReference type="SUPFAM" id="SSF75005">
    <property type="entry name" value="Arabinanase/levansucrase/invertase"/>
    <property type="match status" value="1"/>
</dbReference>
<reference evidence="6 7" key="1">
    <citation type="submission" date="2020-03" db="EMBL/GenBank/DDBJ databases">
        <title>Genome Sequence of industrial isolate, B5A.</title>
        <authorList>
            <person name="Sharma S."/>
            <person name="Patil P.B."/>
            <person name="Korpole S."/>
        </authorList>
    </citation>
    <scope>NUCLEOTIDE SEQUENCE [LARGE SCALE GENOMIC DNA]</scope>
    <source>
        <strain evidence="6 7">PI-S10-B5A</strain>
    </source>
</reference>
<gene>
    <name evidence="6" type="ORF">G9470_13200</name>
</gene>
<dbReference type="PANTHER" id="PTHR42812">
    <property type="entry name" value="BETA-XYLOSIDASE"/>
    <property type="match status" value="1"/>
</dbReference>
<comment type="caution">
    <text evidence="6">The sequence shown here is derived from an EMBL/GenBank/DDBJ whole genome shotgun (WGS) entry which is preliminary data.</text>
</comment>
<dbReference type="InterPro" id="IPR051795">
    <property type="entry name" value="Glycosyl_Hydrlase_43"/>
</dbReference>
<protein>
    <submittedName>
        <fullName evidence="6">Glycoside hydrolase family 43 protein</fullName>
    </submittedName>
</protein>
<dbReference type="EMBL" id="JAAOXG010000024">
    <property type="protein sequence ID" value="NNJ30743.1"/>
    <property type="molecule type" value="Genomic_DNA"/>
</dbReference>
<evidence type="ECO:0000256" key="3">
    <source>
        <dbReference type="ARBA" id="ARBA00023295"/>
    </source>
</evidence>
<keyword evidence="3 4" id="KW-0326">Glycosidase</keyword>
<dbReference type="SUPFAM" id="SSF49899">
    <property type="entry name" value="Concanavalin A-like lectins/glucanases"/>
    <property type="match status" value="1"/>
</dbReference>
<dbReference type="GO" id="GO:0016787">
    <property type="term" value="F:hydrolase activity"/>
    <property type="evidence" value="ECO:0007669"/>
    <property type="project" value="UniProtKB-KW"/>
</dbReference>
<accession>A0ABX1VX31</accession>
<evidence type="ECO:0000256" key="4">
    <source>
        <dbReference type="RuleBase" id="RU361187"/>
    </source>
</evidence>
<dbReference type="InterPro" id="IPR041542">
    <property type="entry name" value="GH43_C2"/>
</dbReference>
<dbReference type="PANTHER" id="PTHR42812:SF12">
    <property type="entry name" value="BETA-XYLOSIDASE-RELATED"/>
    <property type="match status" value="1"/>
</dbReference>
<dbReference type="InterPro" id="IPR013320">
    <property type="entry name" value="ConA-like_dom_sf"/>
</dbReference>
<dbReference type="RefSeq" id="WP_170821931.1">
    <property type="nucleotide sequence ID" value="NZ_JAAOXG010000024.1"/>
</dbReference>
<dbReference type="Gene3D" id="2.60.120.200">
    <property type="match status" value="1"/>
</dbReference>
<dbReference type="InterPro" id="IPR023296">
    <property type="entry name" value="Glyco_hydro_beta-prop_sf"/>
</dbReference>
<name>A0ABX1VX31_9FIRM</name>
<dbReference type="InterPro" id="IPR006710">
    <property type="entry name" value="Glyco_hydro_43"/>
</dbReference>
<dbReference type="Pfam" id="PF17851">
    <property type="entry name" value="GH43_C2"/>
    <property type="match status" value="1"/>
</dbReference>
<evidence type="ECO:0000313" key="7">
    <source>
        <dbReference type="Proteomes" id="UP000539052"/>
    </source>
</evidence>
<sequence>MSKILKNPILPGFYPDPSVCRKGSDYFLVTSTFEYFPGIPLFHSKDFVNWHQIGNVLSRPEQLDLDGIASSKGIYASSIFYNEEKQRFYVISTLVKNSLYHDNVNFYVWSEKPEGPWSKPVIIKGAEGIDPSFVFDGEKAYYLGNLRPFPQEPEKGRYIWLQELNLERGELIGERFILLKQGALINAAAPEGPHIYHIGDWYYLMIAEGGTFRNHASTIFRSRKLTGPYEADPRNPLITHRNLRSDYPIKNPGHSDLIQLHNGEWWAVLLATRQDGGNYGNLGRETFAVPVEWEEEWPLFSPGTGHVEFCYPAPDLPEQKWQTEWEREDFDCIELPYKWLMLRTPGFPIYSLTERPGFLRLYLQPNTIKQESFCSFAGCRQQHLCFKTAAAMEFDPASGGEAAGMVLRMNHKYHIRIEYGNFDGKKEVRLTRCFDGQDQILSSLPWNKNKITFYIKMNYQSIDFSCSDDGKKHDVLLKQVDGSLLSRETAGGYTGTVIGLYASSNHTESSNFADFDWFDYHAE</sequence>
<comment type="similarity">
    <text evidence="1 4">Belongs to the glycosyl hydrolase 43 family.</text>
</comment>
<keyword evidence="7" id="KW-1185">Reference proteome</keyword>
<evidence type="ECO:0000313" key="6">
    <source>
        <dbReference type="EMBL" id="NNJ30743.1"/>
    </source>
</evidence>
<organism evidence="6 7">
    <name type="scientific">Lacrimispora defluvii</name>
    <dbReference type="NCBI Taxonomy" id="2719233"/>
    <lineage>
        <taxon>Bacteria</taxon>
        <taxon>Bacillati</taxon>
        <taxon>Bacillota</taxon>
        <taxon>Clostridia</taxon>
        <taxon>Lachnospirales</taxon>
        <taxon>Lachnospiraceae</taxon>
        <taxon>Lacrimispora</taxon>
    </lineage>
</organism>
<dbReference type="Proteomes" id="UP000539052">
    <property type="component" value="Unassembled WGS sequence"/>
</dbReference>
<proteinExistence type="inferred from homology"/>
<feature type="domain" description="Beta-xylosidase C-terminal Concanavalin A-like" evidence="5">
    <location>
        <begin position="327"/>
        <end position="520"/>
    </location>
</feature>
<dbReference type="Pfam" id="PF04616">
    <property type="entry name" value="Glyco_hydro_43"/>
    <property type="match status" value="1"/>
</dbReference>
<keyword evidence="2 4" id="KW-0378">Hydrolase</keyword>
<dbReference type="CDD" id="cd18617">
    <property type="entry name" value="GH43_XynB-like"/>
    <property type="match status" value="1"/>
</dbReference>
<dbReference type="Gene3D" id="2.115.10.20">
    <property type="entry name" value="Glycosyl hydrolase domain, family 43"/>
    <property type="match status" value="1"/>
</dbReference>